<dbReference type="PANTHER" id="PTHR34724">
    <property type="entry name" value="OS12G0596101 PROTEIN"/>
    <property type="match status" value="1"/>
</dbReference>
<dbReference type="EMBL" id="BAABBV010000001">
    <property type="protein sequence ID" value="GAA4159028.1"/>
    <property type="molecule type" value="Genomic_DNA"/>
</dbReference>
<proteinExistence type="predicted"/>
<protein>
    <recommendedName>
        <fullName evidence="3">Ferredoxin</fullName>
    </recommendedName>
</protein>
<dbReference type="Proteomes" id="UP001415169">
    <property type="component" value="Unassembled WGS sequence"/>
</dbReference>
<accession>A0ABP7ZIH5</accession>
<keyword evidence="2" id="KW-1185">Reference proteome</keyword>
<dbReference type="RefSeq" id="WP_344790917.1">
    <property type="nucleotide sequence ID" value="NZ_BAABBV010000001.1"/>
</dbReference>
<evidence type="ECO:0008006" key="3">
    <source>
        <dbReference type="Google" id="ProtNLM"/>
    </source>
</evidence>
<dbReference type="PANTHER" id="PTHR34724:SF2">
    <property type="entry name" value="OS12G0596101 PROTEIN"/>
    <property type="match status" value="1"/>
</dbReference>
<comment type="caution">
    <text evidence="1">The sequence shown here is derived from an EMBL/GenBank/DDBJ whole genome shotgun (WGS) entry which is preliminary data.</text>
</comment>
<evidence type="ECO:0000313" key="1">
    <source>
        <dbReference type="EMBL" id="GAA4159028.1"/>
    </source>
</evidence>
<evidence type="ECO:0000313" key="2">
    <source>
        <dbReference type="Proteomes" id="UP001415169"/>
    </source>
</evidence>
<reference evidence="1" key="1">
    <citation type="journal article" date="2014" name="Int. J. Syst. Evol. Microbiol.">
        <title>Complete genome of a new Firmicutes species belonging to the dominant human colonic microbiota ('Ruminococcus bicirculans') reveals two chromosomes and a selective capacity to utilize plant glucans.</title>
        <authorList>
            <consortium name="NISC Comparative Sequencing Program"/>
            <person name="Wegmann U."/>
            <person name="Louis P."/>
            <person name="Goesmann A."/>
            <person name="Henrissat B."/>
            <person name="Duncan S.H."/>
            <person name="Flint H.J."/>
        </authorList>
    </citation>
    <scope>NUCLEOTIDE SEQUENCE</scope>
    <source>
        <strain evidence="1">JCM 17590</strain>
    </source>
</reference>
<sequence>MCYPVKCAECAKTTWAGDGQHIEMVRSNVEAGQWCPGHAKTEKPQTRLFARFFSSSKQAEARAGERVA</sequence>
<reference evidence="1" key="2">
    <citation type="submission" date="2023-12" db="EMBL/GenBank/DDBJ databases">
        <authorList>
            <person name="Sun Q."/>
            <person name="Inoue M."/>
        </authorList>
    </citation>
    <scope>NUCLEOTIDE SEQUENCE</scope>
    <source>
        <strain evidence="1">JCM 17590</strain>
    </source>
</reference>
<name>A0ABP7ZIH5_9MICO</name>
<gene>
    <name evidence="1" type="ORF">GCM10022286_12780</name>
</gene>
<organism evidence="1 2">
    <name type="scientific">Gryllotalpicola daejeonensis</name>
    <dbReference type="NCBI Taxonomy" id="993087"/>
    <lineage>
        <taxon>Bacteria</taxon>
        <taxon>Bacillati</taxon>
        <taxon>Actinomycetota</taxon>
        <taxon>Actinomycetes</taxon>
        <taxon>Micrococcales</taxon>
        <taxon>Microbacteriaceae</taxon>
        <taxon>Gryllotalpicola</taxon>
    </lineage>
</organism>